<gene>
    <name evidence="4" type="ORF">METEAL_04710</name>
</gene>
<reference evidence="5" key="1">
    <citation type="journal article" date="2023" name="Int. J. Syst. Evol. Microbiol.">
        <title>Mesoterricola silvestris gen. nov., sp. nov., Mesoterricola sediminis sp. nov., Geothrix oryzae sp. nov., Geothrix edaphica sp. nov., Geothrix rubra sp. nov., and Geothrix limicola sp. nov., six novel members of Acidobacteriota isolated from soils.</title>
        <authorList>
            <person name="Itoh H."/>
            <person name="Sugisawa Y."/>
            <person name="Mise K."/>
            <person name="Xu Z."/>
            <person name="Kuniyasu M."/>
            <person name="Ushijima N."/>
            <person name="Kawano K."/>
            <person name="Kobayashi E."/>
            <person name="Shiratori Y."/>
            <person name="Masuda Y."/>
            <person name="Senoo K."/>
        </authorList>
    </citation>
    <scope>NUCLEOTIDE SEQUENCE [LARGE SCALE GENOMIC DNA]</scope>
    <source>
        <strain evidence="5">W79</strain>
    </source>
</reference>
<dbReference type="InterPro" id="IPR004089">
    <property type="entry name" value="MCPsignal_dom"/>
</dbReference>
<organism evidence="4 5">
    <name type="scientific">Mesoterricola silvestris</name>
    <dbReference type="NCBI Taxonomy" id="2927979"/>
    <lineage>
        <taxon>Bacteria</taxon>
        <taxon>Pseudomonadati</taxon>
        <taxon>Acidobacteriota</taxon>
        <taxon>Holophagae</taxon>
        <taxon>Holophagales</taxon>
        <taxon>Holophagaceae</taxon>
        <taxon>Mesoterricola</taxon>
    </lineage>
</organism>
<keyword evidence="5" id="KW-1185">Reference proteome</keyword>
<dbReference type="GO" id="GO:0007165">
    <property type="term" value="P:signal transduction"/>
    <property type="evidence" value="ECO:0007669"/>
    <property type="project" value="UniProtKB-KW"/>
</dbReference>
<evidence type="ECO:0000313" key="4">
    <source>
        <dbReference type="EMBL" id="BDU71297.1"/>
    </source>
</evidence>
<sequence length="376" mass="39909">MESPARGTHLSLPPQLEAYGLPAVVFLAPWLASGFSWKGGVLGLAALGCLLLARRPKPADPVPEAPAPVEAAPAGRPGIEQVAGAVVPLWAGQTTQARAEMEEAITALTGRFSAMQRNLKEAVHSAGLDTNRSLQATIEGGAAALHGVVEDLEAGARARNAVLEKIQDLAAITEELRTMSEEVAAIANQTNLLALNAAIEAAHARELGRGFAVVADEVRKLSMRSGTTGNAITSKVAWVNKSLLDTLAATQAFATTDAEIVQRADATIKKVVEDIQEGVTLLSESAQRFEGVGSHLGQEISGTLVHLQFQDRVGQILQSVVADMEKFSHRLEHHPSGLEVDQWLAELATTYTTAEQLAIHRGEQTSQDSDSDITFF</sequence>
<dbReference type="PROSITE" id="PS50111">
    <property type="entry name" value="CHEMOTAXIS_TRANSDUC_2"/>
    <property type="match status" value="1"/>
</dbReference>
<evidence type="ECO:0000256" key="1">
    <source>
        <dbReference type="ARBA" id="ARBA00023224"/>
    </source>
</evidence>
<name>A0AA48GNX0_9BACT</name>
<evidence type="ECO:0000259" key="3">
    <source>
        <dbReference type="PROSITE" id="PS50111"/>
    </source>
</evidence>
<dbReference type="SUPFAM" id="SSF58104">
    <property type="entry name" value="Methyl-accepting chemotaxis protein (MCP) signaling domain"/>
    <property type="match status" value="1"/>
</dbReference>
<dbReference type="PANTHER" id="PTHR32089:SF112">
    <property type="entry name" value="LYSOZYME-LIKE PROTEIN-RELATED"/>
    <property type="match status" value="1"/>
</dbReference>
<dbReference type="SMART" id="SM00283">
    <property type="entry name" value="MA"/>
    <property type="match status" value="1"/>
</dbReference>
<feature type="domain" description="Methyl-accepting transducer" evidence="3">
    <location>
        <begin position="93"/>
        <end position="236"/>
    </location>
</feature>
<proteinExistence type="predicted"/>
<evidence type="ECO:0000256" key="2">
    <source>
        <dbReference type="PROSITE-ProRule" id="PRU00284"/>
    </source>
</evidence>
<dbReference type="Proteomes" id="UP001238179">
    <property type="component" value="Chromosome"/>
</dbReference>
<dbReference type="GO" id="GO:0016020">
    <property type="term" value="C:membrane"/>
    <property type="evidence" value="ECO:0007669"/>
    <property type="project" value="InterPro"/>
</dbReference>
<dbReference type="EMBL" id="AP027080">
    <property type="protein sequence ID" value="BDU71297.1"/>
    <property type="molecule type" value="Genomic_DNA"/>
</dbReference>
<evidence type="ECO:0000313" key="5">
    <source>
        <dbReference type="Proteomes" id="UP001238179"/>
    </source>
</evidence>
<dbReference type="KEGG" id="msil:METEAL_04710"/>
<dbReference type="AlphaFoldDB" id="A0AA48GNX0"/>
<accession>A0AA48GNX0</accession>
<protein>
    <submittedName>
        <fullName evidence="4">Methyl-accepting chemotaxis protein</fullName>
    </submittedName>
</protein>
<keyword evidence="1 2" id="KW-0807">Transducer</keyword>
<dbReference type="PANTHER" id="PTHR32089">
    <property type="entry name" value="METHYL-ACCEPTING CHEMOTAXIS PROTEIN MCPB"/>
    <property type="match status" value="1"/>
</dbReference>
<dbReference type="RefSeq" id="WP_316414183.1">
    <property type="nucleotide sequence ID" value="NZ_AP027080.1"/>
</dbReference>
<dbReference type="Gene3D" id="1.10.287.950">
    <property type="entry name" value="Methyl-accepting chemotaxis protein"/>
    <property type="match status" value="1"/>
</dbReference>
<dbReference type="Pfam" id="PF00015">
    <property type="entry name" value="MCPsignal"/>
    <property type="match status" value="1"/>
</dbReference>